<feature type="compositionally biased region" description="Low complexity" evidence="1">
    <location>
        <begin position="324"/>
        <end position="335"/>
    </location>
</feature>
<comment type="caution">
    <text evidence="2">The sequence shown here is derived from an EMBL/GenBank/DDBJ whole genome shotgun (WGS) entry which is preliminary data.</text>
</comment>
<gene>
    <name evidence="2" type="ORF">NQ318_003463</name>
</gene>
<dbReference type="SUPFAM" id="SSF52799">
    <property type="entry name" value="(Phosphotyrosine protein) phosphatases II"/>
    <property type="match status" value="1"/>
</dbReference>
<reference evidence="2" key="1">
    <citation type="journal article" date="2023" name="Insect Mol. Biol.">
        <title>Genome sequencing provides insights into the evolution of gene families encoding plant cell wall-degrading enzymes in longhorned beetles.</title>
        <authorList>
            <person name="Shin N.R."/>
            <person name="Okamura Y."/>
            <person name="Kirsch R."/>
            <person name="Pauchet Y."/>
        </authorList>
    </citation>
    <scope>NUCLEOTIDE SEQUENCE</scope>
    <source>
        <strain evidence="2">AMC_N1</strain>
    </source>
</reference>
<feature type="compositionally biased region" description="Polar residues" evidence="1">
    <location>
        <begin position="336"/>
        <end position="347"/>
    </location>
</feature>
<name>A0AAV8YUN6_9CUCU</name>
<sequence>MTNAMQGLPNFEIISMEQIKEEDLRALLEHFSINTYSATSEHPEANTVLQSRSGLDYLLGKSEDVPEEEMDDALDNNSETSSVFKQSEWPLFDKVRGRDIYLLKKMNIGTIVDFMVENKKRKLGMNPIISQLNIDWENYKKWDLITITQNYMKCLLKYFKETDSGLLLHCINGLIHQGLGRYQMLFLTIGYDWMLFGHHLYDRLGKGEDIFFFCFYMLKYLTDDQFSLAPGRFKQVRKEESPKRADNDIPGDIFPEPEHDFNGSNMSLNSLSSMVNNPLQESTLYNQDEVNGCGASGCVAFGTPASPQGKRTSPVPVPGGNRPSSAQSNSSSTGSWQMVNSTGSVKSFSGDIPPSSTSKFSAIDENESNESAAPVSM</sequence>
<organism evidence="2 3">
    <name type="scientific">Aromia moschata</name>
    <dbReference type="NCBI Taxonomy" id="1265417"/>
    <lineage>
        <taxon>Eukaryota</taxon>
        <taxon>Metazoa</taxon>
        <taxon>Ecdysozoa</taxon>
        <taxon>Arthropoda</taxon>
        <taxon>Hexapoda</taxon>
        <taxon>Insecta</taxon>
        <taxon>Pterygota</taxon>
        <taxon>Neoptera</taxon>
        <taxon>Endopterygota</taxon>
        <taxon>Coleoptera</taxon>
        <taxon>Polyphaga</taxon>
        <taxon>Cucujiformia</taxon>
        <taxon>Chrysomeloidea</taxon>
        <taxon>Cerambycidae</taxon>
        <taxon>Cerambycinae</taxon>
        <taxon>Callichromatini</taxon>
        <taxon>Aromia</taxon>
    </lineage>
</organism>
<dbReference type="PANTHER" id="PTHR13524">
    <property type="entry name" value="MYOTUBULARIN-RELATED"/>
    <property type="match status" value="1"/>
</dbReference>
<dbReference type="AlphaFoldDB" id="A0AAV8YUN6"/>
<dbReference type="GO" id="GO:0004438">
    <property type="term" value="F:phosphatidylinositol-3-phosphate phosphatase activity"/>
    <property type="evidence" value="ECO:0007669"/>
    <property type="project" value="InterPro"/>
</dbReference>
<dbReference type="Proteomes" id="UP001162162">
    <property type="component" value="Unassembled WGS sequence"/>
</dbReference>
<dbReference type="InterPro" id="IPR029021">
    <property type="entry name" value="Prot-tyrosine_phosphatase-like"/>
</dbReference>
<evidence type="ECO:0000313" key="2">
    <source>
        <dbReference type="EMBL" id="KAJ8955366.1"/>
    </source>
</evidence>
<dbReference type="InterPro" id="IPR039802">
    <property type="entry name" value="MTMR14"/>
</dbReference>
<proteinExistence type="predicted"/>
<accession>A0AAV8YUN6</accession>
<keyword evidence="3" id="KW-1185">Reference proteome</keyword>
<feature type="compositionally biased region" description="Basic and acidic residues" evidence="1">
    <location>
        <begin position="237"/>
        <end position="247"/>
    </location>
</feature>
<feature type="region of interest" description="Disordered" evidence="1">
    <location>
        <begin position="237"/>
        <end position="256"/>
    </location>
</feature>
<feature type="region of interest" description="Disordered" evidence="1">
    <location>
        <begin position="303"/>
        <end position="377"/>
    </location>
</feature>
<dbReference type="EMBL" id="JAPWTK010000038">
    <property type="protein sequence ID" value="KAJ8955366.1"/>
    <property type="molecule type" value="Genomic_DNA"/>
</dbReference>
<protein>
    <submittedName>
        <fullName evidence="2">Uncharacterized protein</fullName>
    </submittedName>
</protein>
<dbReference type="PANTHER" id="PTHR13524:SF2">
    <property type="entry name" value="MYOTUBULARIN-RELATED PROTEIN 14"/>
    <property type="match status" value="1"/>
</dbReference>
<evidence type="ECO:0000313" key="3">
    <source>
        <dbReference type="Proteomes" id="UP001162162"/>
    </source>
</evidence>
<evidence type="ECO:0000256" key="1">
    <source>
        <dbReference type="SAM" id="MobiDB-lite"/>
    </source>
</evidence>